<dbReference type="PIRSF" id="PIRSF006540">
    <property type="entry name" value="Nop17p"/>
    <property type="match status" value="1"/>
</dbReference>
<feature type="binding site" evidence="7">
    <location>
        <begin position="89"/>
        <end position="90"/>
    </location>
    <ligand>
        <name>S-adenosyl-L-methionine</name>
        <dbReference type="ChEBI" id="CHEBI:59789"/>
    </ligand>
</feature>
<dbReference type="EC" id="2.1.1.-" evidence="7"/>
<organism evidence="8 9">
    <name type="scientific">Methanobrevibacter cuticularis</name>
    <dbReference type="NCBI Taxonomy" id="47311"/>
    <lineage>
        <taxon>Archaea</taxon>
        <taxon>Methanobacteriati</taxon>
        <taxon>Methanobacteriota</taxon>
        <taxon>Methanomada group</taxon>
        <taxon>Methanobacteria</taxon>
        <taxon>Methanobacteriales</taxon>
        <taxon>Methanobacteriaceae</taxon>
        <taxon>Methanobrevibacter</taxon>
    </lineage>
</organism>
<dbReference type="SMART" id="SM01206">
    <property type="entry name" value="Fibrillarin"/>
    <property type="match status" value="1"/>
</dbReference>
<gene>
    <name evidence="7" type="primary">flpA</name>
    <name evidence="8" type="ORF">MBCUT_01300</name>
</gene>
<dbReference type="InterPro" id="IPR000692">
    <property type="entry name" value="Fibrillarin"/>
</dbReference>
<dbReference type="GO" id="GO:0003723">
    <property type="term" value="F:RNA binding"/>
    <property type="evidence" value="ECO:0007669"/>
    <property type="project" value="UniProtKB-UniRule"/>
</dbReference>
<evidence type="ECO:0000256" key="6">
    <source>
        <dbReference type="ARBA" id="ARBA00022884"/>
    </source>
</evidence>
<dbReference type="GO" id="GO:1990259">
    <property type="term" value="F:histone H2AQ104 methyltransferase activity"/>
    <property type="evidence" value="ECO:0007669"/>
    <property type="project" value="TreeGrafter"/>
</dbReference>
<dbReference type="PANTHER" id="PTHR10335:SF17">
    <property type="entry name" value="FIBRILLARIN"/>
    <property type="match status" value="1"/>
</dbReference>
<evidence type="ECO:0000313" key="9">
    <source>
        <dbReference type="Proteomes" id="UP000077275"/>
    </source>
</evidence>
<dbReference type="NCBIfam" id="NF003276">
    <property type="entry name" value="PRK04266.1-2"/>
    <property type="match status" value="1"/>
</dbReference>
<feature type="binding site" evidence="7">
    <location>
        <begin position="152"/>
        <end position="155"/>
    </location>
    <ligand>
        <name>S-adenosyl-L-methionine</name>
        <dbReference type="ChEBI" id="CHEBI:59789"/>
    </ligand>
</feature>
<dbReference type="PANTHER" id="PTHR10335">
    <property type="entry name" value="RRNA 2-O-METHYLTRANSFERASE FIBRILLARIN"/>
    <property type="match status" value="1"/>
</dbReference>
<protein>
    <recommendedName>
        <fullName evidence="7">Fibrillarin-like rRNA/tRNA 2'-O-methyltransferase</fullName>
        <ecNumber evidence="7">2.1.1.-</ecNumber>
    </recommendedName>
</protein>
<keyword evidence="9" id="KW-1185">Reference proteome</keyword>
<evidence type="ECO:0000313" key="8">
    <source>
        <dbReference type="EMBL" id="KZX17652.1"/>
    </source>
</evidence>
<keyword evidence="3 7" id="KW-0489">Methyltransferase</keyword>
<dbReference type="InterPro" id="IPR029063">
    <property type="entry name" value="SAM-dependent_MTases_sf"/>
</dbReference>
<feature type="binding site" evidence="7">
    <location>
        <begin position="107"/>
        <end position="108"/>
    </location>
    <ligand>
        <name>S-adenosyl-L-methionine</name>
        <dbReference type="ChEBI" id="CHEBI:59789"/>
    </ligand>
</feature>
<comment type="similarity">
    <text evidence="1 7">Belongs to the methyltransferase superfamily. Fibrillarin family.</text>
</comment>
<evidence type="ECO:0000256" key="2">
    <source>
        <dbReference type="ARBA" id="ARBA00022552"/>
    </source>
</evidence>
<feature type="binding site" evidence="7">
    <location>
        <begin position="132"/>
        <end position="133"/>
    </location>
    <ligand>
        <name>S-adenosyl-L-methionine</name>
        <dbReference type="ChEBI" id="CHEBI:59789"/>
    </ligand>
</feature>
<dbReference type="HAMAP" id="MF_00351">
    <property type="entry name" value="RNA_methyltransf_FlpA"/>
    <property type="match status" value="1"/>
</dbReference>
<keyword evidence="6 7" id="KW-0694">RNA-binding</keyword>
<keyword evidence="2 7" id="KW-0698">rRNA processing</keyword>
<dbReference type="Gene3D" id="3.40.50.150">
    <property type="entry name" value="Vaccinia Virus protein VP39"/>
    <property type="match status" value="1"/>
</dbReference>
<evidence type="ECO:0000256" key="5">
    <source>
        <dbReference type="ARBA" id="ARBA00022694"/>
    </source>
</evidence>
<dbReference type="STRING" id="47311.MBCUT_01300"/>
<reference evidence="8 9" key="1">
    <citation type="submission" date="2016-04" db="EMBL/GenBank/DDBJ databases">
        <title>Genome sequence of Methanobrevibacter cuticularis DSM 11139.</title>
        <authorList>
            <person name="Poehlein A."/>
            <person name="Seedorf H."/>
            <person name="Daniel R."/>
        </authorList>
    </citation>
    <scope>NUCLEOTIDE SEQUENCE [LARGE SCALE GENOMIC DNA]</scope>
    <source>
        <strain evidence="8 9">DSM 11139</strain>
    </source>
</reference>
<dbReference type="GO" id="GO:0008649">
    <property type="term" value="F:rRNA methyltransferase activity"/>
    <property type="evidence" value="ECO:0007669"/>
    <property type="project" value="TreeGrafter"/>
</dbReference>
<name>A0A166FGK5_9EURY</name>
<evidence type="ECO:0000256" key="7">
    <source>
        <dbReference type="HAMAP-Rule" id="MF_00351"/>
    </source>
</evidence>
<proteinExistence type="inferred from homology"/>
<dbReference type="PATRIC" id="fig|47311.3.peg.134"/>
<accession>A0A166FGK5</accession>
<comment type="subunit">
    <text evidence="7">Interacts with nop5. Component of box C/D small ribonucleoprotein (sRNP) particles that contain rpl7ae, FlpA and nop5, plus a guide RNA.</text>
</comment>
<evidence type="ECO:0000256" key="4">
    <source>
        <dbReference type="ARBA" id="ARBA00022679"/>
    </source>
</evidence>
<evidence type="ECO:0000256" key="3">
    <source>
        <dbReference type="ARBA" id="ARBA00022603"/>
    </source>
</evidence>
<dbReference type="EMBL" id="LWMW01000022">
    <property type="protein sequence ID" value="KZX17652.1"/>
    <property type="molecule type" value="Genomic_DNA"/>
</dbReference>
<evidence type="ECO:0000256" key="1">
    <source>
        <dbReference type="ARBA" id="ARBA00010632"/>
    </source>
</evidence>
<dbReference type="PRINTS" id="PR00052">
    <property type="entry name" value="FIBRILLARIN"/>
</dbReference>
<dbReference type="AlphaFoldDB" id="A0A166FGK5"/>
<comment type="function">
    <text evidence="7">Involved in pre-rRNA and tRNA processing. Utilizes the methyl donor S-adenosyl-L-methionine to catalyze the site-specific 2'-hydroxyl methylation of ribose moieties in rRNA and tRNA. Site specificity is provided by a guide RNA that base pairs with the substrate. Methylation occurs at a characteristic distance from the sequence involved in base pairing with the guide RNA.</text>
</comment>
<dbReference type="Proteomes" id="UP000077275">
    <property type="component" value="Unassembled WGS sequence"/>
</dbReference>
<comment type="caution">
    <text evidence="8">The sequence shown here is derived from an EMBL/GenBank/DDBJ whole genome shotgun (WGS) entry which is preliminary data.</text>
</comment>
<sequence length="231" mass="26447">MIKTLIIMNIYLKEDKIATRNIRPGKKVYGEQLFSEKTTSNNEVESEGIEYRNWNPRRSKLAAAYLNGLKKLTIGENSKILYLGASTGTTVSHISDLSREGLIYAIEFSTVTMRKLVRLSENRPNIAPILGDATKPKKYINLLEKVDLLYCDVAQPNQTELFMDNINLFLKEDGLGILMIKSRSIDVRGKPQKIFKQEEKKLIANGFKIIEKVKLEPYEKDHICFLVEKSF</sequence>
<dbReference type="SUPFAM" id="SSF53335">
    <property type="entry name" value="S-adenosyl-L-methionine-dependent methyltransferases"/>
    <property type="match status" value="1"/>
</dbReference>
<dbReference type="GO" id="GO:0000494">
    <property type="term" value="P:box C/D sno(s)RNA 3'-end processing"/>
    <property type="evidence" value="ECO:0007669"/>
    <property type="project" value="TreeGrafter"/>
</dbReference>
<dbReference type="Pfam" id="PF01269">
    <property type="entry name" value="Fibrillarin"/>
    <property type="match status" value="1"/>
</dbReference>
<dbReference type="GO" id="GO:0008033">
    <property type="term" value="P:tRNA processing"/>
    <property type="evidence" value="ECO:0007669"/>
    <property type="project" value="UniProtKB-UniRule"/>
</dbReference>
<keyword evidence="4 7" id="KW-0808">Transferase</keyword>
<keyword evidence="5 7" id="KW-0819">tRNA processing</keyword>
<dbReference type="Gene3D" id="3.30.200.20">
    <property type="entry name" value="Phosphorylase Kinase, domain 1"/>
    <property type="match status" value="1"/>
</dbReference>